<feature type="domain" description="Tyrosinase copper-binding" evidence="3">
    <location>
        <begin position="69"/>
        <end position="86"/>
    </location>
</feature>
<dbReference type="GO" id="GO:0046872">
    <property type="term" value="F:metal ion binding"/>
    <property type="evidence" value="ECO:0007669"/>
    <property type="project" value="UniProtKB-KW"/>
</dbReference>
<evidence type="ECO:0000259" key="4">
    <source>
        <dbReference type="PROSITE" id="PS00498"/>
    </source>
</evidence>
<dbReference type="EMBL" id="KK365144">
    <property type="protein sequence ID" value="KCZ81378.1"/>
    <property type="molecule type" value="Genomic_DNA"/>
</dbReference>
<proteinExistence type="predicted"/>
<accession>A0A059F260</accession>
<evidence type="ECO:0000256" key="1">
    <source>
        <dbReference type="ARBA" id="ARBA00022723"/>
    </source>
</evidence>
<feature type="domain" description="Tyrosinase copper-binding" evidence="4">
    <location>
        <begin position="199"/>
        <end position="210"/>
    </location>
</feature>
<reference evidence="6" key="1">
    <citation type="submission" date="2013-02" db="EMBL/GenBank/DDBJ databases">
        <authorList>
            <consortium name="The Broad Institute Genome Sequencing Platform"/>
            <person name="Cuomo C."/>
            <person name="Becnel J."/>
            <person name="Sanscrainte N."/>
            <person name="Walker B."/>
            <person name="Young S.K."/>
            <person name="Zeng Q."/>
            <person name="Gargeya S."/>
            <person name="Fitzgerald M."/>
            <person name="Haas B."/>
            <person name="Abouelleil A."/>
            <person name="Alvarado L."/>
            <person name="Arachchi H.M."/>
            <person name="Berlin A.M."/>
            <person name="Chapman S.B."/>
            <person name="Dewar J."/>
            <person name="Goldberg J."/>
            <person name="Griggs A."/>
            <person name="Gujja S."/>
            <person name="Hansen M."/>
            <person name="Howarth C."/>
            <person name="Imamovic A."/>
            <person name="Larimer J."/>
            <person name="McCowan C."/>
            <person name="Murphy C."/>
            <person name="Neiman D."/>
            <person name="Pearson M."/>
            <person name="Priest M."/>
            <person name="Roberts A."/>
            <person name="Saif S."/>
            <person name="Shea T."/>
            <person name="Sisk P."/>
            <person name="Sykes S."/>
            <person name="Wortman J."/>
            <person name="Nusbaum C."/>
            <person name="Birren B."/>
        </authorList>
    </citation>
    <scope>NUCLEOTIDE SEQUENCE [LARGE SCALE GENOMIC DNA]</scope>
    <source>
        <strain evidence="6">PRA339</strain>
    </source>
</reference>
<dbReference type="InterPro" id="IPR050316">
    <property type="entry name" value="Tyrosinase/Hemocyanin"/>
</dbReference>
<dbReference type="HOGENOM" id="CLU_915551_0_0_1"/>
<dbReference type="PROSITE" id="PS00497">
    <property type="entry name" value="TYROSINASE_1"/>
    <property type="match status" value="1"/>
</dbReference>
<dbReference type="AlphaFoldDB" id="A0A059F260"/>
<dbReference type="VEuPathDB" id="MicrosporidiaDB:H312_01260"/>
<dbReference type="InterPro" id="IPR008922">
    <property type="entry name" value="Di-copper_centre_dom_sf"/>
</dbReference>
<evidence type="ECO:0000313" key="6">
    <source>
        <dbReference type="Proteomes" id="UP000030655"/>
    </source>
</evidence>
<dbReference type="PROSITE" id="PS00498">
    <property type="entry name" value="TYROSINASE_2"/>
    <property type="match status" value="1"/>
</dbReference>
<organism evidence="5 6">
    <name type="scientific">Anncaliia algerae PRA339</name>
    <dbReference type="NCBI Taxonomy" id="1288291"/>
    <lineage>
        <taxon>Eukaryota</taxon>
        <taxon>Fungi</taxon>
        <taxon>Fungi incertae sedis</taxon>
        <taxon>Microsporidia</taxon>
        <taxon>Tubulinosematoidea</taxon>
        <taxon>Tubulinosematidae</taxon>
        <taxon>Anncaliia</taxon>
    </lineage>
</organism>
<dbReference type="PANTHER" id="PTHR11474">
    <property type="entry name" value="TYROSINASE FAMILY MEMBER"/>
    <property type="match status" value="1"/>
</dbReference>
<dbReference type="GO" id="GO:0016491">
    <property type="term" value="F:oxidoreductase activity"/>
    <property type="evidence" value="ECO:0007669"/>
    <property type="project" value="InterPro"/>
</dbReference>
<reference evidence="5 6" key="2">
    <citation type="submission" date="2014-03" db="EMBL/GenBank/DDBJ databases">
        <title>The Genome Sequence of Anncaliia algerae insect isolate PRA339.</title>
        <authorList>
            <consortium name="The Broad Institute Genome Sequencing Platform"/>
            <consortium name="The Broad Institute Genome Sequencing Center for Infectious Disease"/>
            <person name="Cuomo C."/>
            <person name="Becnel J."/>
            <person name="Sanscrainte N."/>
            <person name="Walker B."/>
            <person name="Young S.K."/>
            <person name="Zeng Q."/>
            <person name="Gargeya S."/>
            <person name="Fitzgerald M."/>
            <person name="Haas B."/>
            <person name="Abouelleil A."/>
            <person name="Alvarado L."/>
            <person name="Arachchi H.M."/>
            <person name="Berlin A.M."/>
            <person name="Chapman S.B."/>
            <person name="Dewar J."/>
            <person name="Goldberg J."/>
            <person name="Griggs A."/>
            <person name="Gujja S."/>
            <person name="Hansen M."/>
            <person name="Howarth C."/>
            <person name="Imamovic A."/>
            <person name="Larimer J."/>
            <person name="McCowan C."/>
            <person name="Murphy C."/>
            <person name="Neiman D."/>
            <person name="Pearson M."/>
            <person name="Priest M."/>
            <person name="Roberts A."/>
            <person name="Saif S."/>
            <person name="Shea T."/>
            <person name="Sisk P."/>
            <person name="Sykes S."/>
            <person name="Wortman J."/>
            <person name="Nusbaum C."/>
            <person name="Birren B."/>
        </authorList>
    </citation>
    <scope>NUCLEOTIDE SEQUENCE [LARGE SCALE GENOMIC DNA]</scope>
    <source>
        <strain evidence="5 6">PRA339</strain>
    </source>
</reference>
<gene>
    <name evidence="5" type="ORF">H312_01260</name>
</gene>
<evidence type="ECO:0000256" key="2">
    <source>
        <dbReference type="ARBA" id="ARBA00023008"/>
    </source>
</evidence>
<dbReference type="SUPFAM" id="SSF48056">
    <property type="entry name" value="Di-copper centre-containing domain"/>
    <property type="match status" value="1"/>
</dbReference>
<evidence type="ECO:0000259" key="3">
    <source>
        <dbReference type="PROSITE" id="PS00497"/>
    </source>
</evidence>
<keyword evidence="6" id="KW-1185">Reference proteome</keyword>
<dbReference type="PRINTS" id="PR00092">
    <property type="entry name" value="TYROSINASE"/>
</dbReference>
<dbReference type="Proteomes" id="UP000030655">
    <property type="component" value="Unassembled WGS sequence"/>
</dbReference>
<dbReference type="PANTHER" id="PTHR11474:SF126">
    <property type="entry name" value="TYROSINASE-LIKE PROTEIN TYR-1-RELATED"/>
    <property type="match status" value="1"/>
</dbReference>
<dbReference type="InterPro" id="IPR002227">
    <property type="entry name" value="Tyrosinase_Cu-bd"/>
</dbReference>
<evidence type="ECO:0000313" key="5">
    <source>
        <dbReference type="EMBL" id="KCZ81378.1"/>
    </source>
</evidence>
<keyword evidence="1" id="KW-0479">Metal-binding</keyword>
<dbReference type="OrthoDB" id="6132182at2759"/>
<keyword evidence="2" id="KW-0186">Copper</keyword>
<sequence length="317" mass="38048">MNIDAYIYLTFSLCFRTNQNQRIVKIRKELRDLTQEEWFKYKKAFLIAKEEGIIDSLSEMHSFLNHYAHDHPRFLPWHRALLLYFENILQNISGDHNLTIPYWDWTIDAENPNNSIIFQPEFWGDISTFQVNYPSTHILLRNDQRIEPFYYKAHINRLLKKKLPYHEFSSMLELVPHAIVHLNIGGDEGDMAKIFSTNDPIFFHHHSFVDYLWEEKQKIDLNDDYNDHPSKEVISKQDILYPFNRTVISVMDNKLLGIEYKKFVPVKILSIQNLPKPLSNKFIMYHGYNKSKIRDYEYFLMHGKKRSLLHKLITFFN</sequence>
<protein>
    <recommendedName>
        <fullName evidence="3 4">Tyrosinase copper-binding domain-containing protein</fullName>
    </recommendedName>
</protein>
<dbReference type="Gene3D" id="1.10.1280.10">
    <property type="entry name" value="Di-copper center containing domain from catechol oxidase"/>
    <property type="match status" value="1"/>
</dbReference>
<dbReference type="Pfam" id="PF00264">
    <property type="entry name" value="Tyrosinase"/>
    <property type="match status" value="2"/>
</dbReference>
<name>A0A059F260_9MICR</name>
<dbReference type="STRING" id="1288291.A0A059F260"/>